<dbReference type="AlphaFoldDB" id="A0A161UAZ3"/>
<dbReference type="RefSeq" id="WP_063178130.1">
    <property type="nucleotide sequence ID" value="NZ_LQRA01000024.1"/>
</dbReference>
<dbReference type="Proteomes" id="UP000076563">
    <property type="component" value="Unassembled WGS sequence"/>
</dbReference>
<name>A0A161UAZ3_9BACL</name>
<gene>
    <name evidence="1" type="ORF">AV654_07940</name>
</gene>
<protein>
    <submittedName>
        <fullName evidence="1">Uncharacterized protein</fullName>
    </submittedName>
</protein>
<reference evidence="2" key="1">
    <citation type="submission" date="2016-01" db="EMBL/GenBank/DDBJ databases">
        <title>Draft genome of Chromobacterium sp. F49.</title>
        <authorList>
            <person name="Hong K.W."/>
        </authorList>
    </citation>
    <scope>NUCLEOTIDE SEQUENCE [LARGE SCALE GENOMIC DNA]</scope>
    <source>
        <strain evidence="2">M63</strain>
    </source>
</reference>
<evidence type="ECO:0000313" key="1">
    <source>
        <dbReference type="EMBL" id="KZE83497.1"/>
    </source>
</evidence>
<organism evidence="1 2">
    <name type="scientific">Paenibacillus elgii</name>
    <dbReference type="NCBI Taxonomy" id="189691"/>
    <lineage>
        <taxon>Bacteria</taxon>
        <taxon>Bacillati</taxon>
        <taxon>Bacillota</taxon>
        <taxon>Bacilli</taxon>
        <taxon>Bacillales</taxon>
        <taxon>Paenibacillaceae</taxon>
        <taxon>Paenibacillus</taxon>
    </lineage>
</organism>
<accession>A0A161UAZ3</accession>
<dbReference type="eggNOG" id="ENOG5032CIP">
    <property type="taxonomic scope" value="Bacteria"/>
</dbReference>
<evidence type="ECO:0000313" key="2">
    <source>
        <dbReference type="Proteomes" id="UP000076563"/>
    </source>
</evidence>
<proteinExistence type="predicted"/>
<comment type="caution">
    <text evidence="1">The sequence shown here is derived from an EMBL/GenBank/DDBJ whole genome shotgun (WGS) entry which is preliminary data.</text>
</comment>
<keyword evidence="2" id="KW-1185">Reference proteome</keyword>
<sequence>MNPNVLNFEGNSPKEEAKAKLAANPDIMFEELQTIAIRREDADFWLKFASEWGGALYLLDEKNFKQFEREEIDPQAFEFARRTYRLGLITLSALYDKLKAWADSNPQEDYRLNMNVLECYFLPSYLDDYGRAYASGKKQGQAYVEAIRQAFGEDGALEQKAEALQALVHEYIEHLHVYAKQ</sequence>
<dbReference type="EMBL" id="LQRA01000024">
    <property type="protein sequence ID" value="KZE83497.1"/>
    <property type="molecule type" value="Genomic_DNA"/>
</dbReference>